<dbReference type="Proteomes" id="UP000324927">
    <property type="component" value="Unassembled WGS sequence"/>
</dbReference>
<sequence length="376" mass="39413">MPSIPLPFVISLMLGLILLRMIRDGTRGLFPLLVAVFTVQAALAGLNWGLGWGPARLVQPVLAATLPALSFAAFNELRHGGGMGISRLWPHLLPAAGVALLVAVWPLPIDLVLFATYLGYGIALLRLAAGGAGTLAATRFGDERAAHRALVLSGLFIILNGIVDAVISAEIMTGNGPRAETILAGASLLSLAVAAYAVTVAGASRPADETERADPIPPFPTPPLPPPDAPPGPADVPSPVLTMAPSPEDAAIVGRIDAVMRGQHLYRDPDLTLERLARRTGIPARQISAALNRVHGRNVSQLVNEYRVEEARRRLVATRDPVTVVMLESGFGTKSNFNREFLRVTGMTPSAYHRTAGGAGPDGKADGGVEGVPAKP</sequence>
<feature type="transmembrane region" description="Helical" evidence="5">
    <location>
        <begin position="29"/>
        <end position="51"/>
    </location>
</feature>
<dbReference type="PANTHER" id="PTHR43280:SF29">
    <property type="entry name" value="ARAC-FAMILY TRANSCRIPTIONAL REGULATOR"/>
    <property type="match status" value="1"/>
</dbReference>
<feature type="compositionally biased region" description="Pro residues" evidence="4">
    <location>
        <begin position="215"/>
        <end position="236"/>
    </location>
</feature>
<keyword evidence="3" id="KW-0804">Transcription</keyword>
<evidence type="ECO:0000313" key="8">
    <source>
        <dbReference type="Proteomes" id="UP000324927"/>
    </source>
</evidence>
<feature type="transmembrane region" description="Helical" evidence="5">
    <location>
        <begin position="89"/>
        <end position="108"/>
    </location>
</feature>
<proteinExistence type="predicted"/>
<name>A0A5A9FTP9_AZOLI</name>
<feature type="region of interest" description="Disordered" evidence="4">
    <location>
        <begin position="206"/>
        <end position="244"/>
    </location>
</feature>
<feature type="transmembrane region" description="Helical" evidence="5">
    <location>
        <begin position="6"/>
        <end position="22"/>
    </location>
</feature>
<dbReference type="AlphaFoldDB" id="A0A5A9FTP9"/>
<feature type="region of interest" description="Disordered" evidence="4">
    <location>
        <begin position="352"/>
        <end position="376"/>
    </location>
</feature>
<feature type="domain" description="HTH araC/xylS-type" evidence="6">
    <location>
        <begin position="263"/>
        <end position="355"/>
    </location>
</feature>
<evidence type="ECO:0000313" key="7">
    <source>
        <dbReference type="EMBL" id="KAA0585516.1"/>
    </source>
</evidence>
<dbReference type="PANTHER" id="PTHR43280">
    <property type="entry name" value="ARAC-FAMILY TRANSCRIPTIONAL REGULATOR"/>
    <property type="match status" value="1"/>
</dbReference>
<dbReference type="Gene3D" id="1.10.10.60">
    <property type="entry name" value="Homeodomain-like"/>
    <property type="match status" value="1"/>
</dbReference>
<dbReference type="InterPro" id="IPR009057">
    <property type="entry name" value="Homeodomain-like_sf"/>
</dbReference>
<organism evidence="7 8">
    <name type="scientific">Azospirillum lipoferum</name>
    <dbReference type="NCBI Taxonomy" id="193"/>
    <lineage>
        <taxon>Bacteria</taxon>
        <taxon>Pseudomonadati</taxon>
        <taxon>Pseudomonadota</taxon>
        <taxon>Alphaproteobacteria</taxon>
        <taxon>Rhodospirillales</taxon>
        <taxon>Azospirillaceae</taxon>
        <taxon>Azospirillum</taxon>
    </lineage>
</organism>
<evidence type="ECO:0000256" key="3">
    <source>
        <dbReference type="ARBA" id="ARBA00023163"/>
    </source>
</evidence>
<comment type="caution">
    <text evidence="7">The sequence shown here is derived from an EMBL/GenBank/DDBJ whole genome shotgun (WGS) entry which is preliminary data.</text>
</comment>
<dbReference type="InterPro" id="IPR018060">
    <property type="entry name" value="HTH_AraC"/>
</dbReference>
<gene>
    <name evidence="7" type="ORF">FZ942_35365</name>
</gene>
<evidence type="ECO:0000256" key="1">
    <source>
        <dbReference type="ARBA" id="ARBA00023015"/>
    </source>
</evidence>
<feature type="transmembrane region" description="Helical" evidence="5">
    <location>
        <begin position="57"/>
        <end position="77"/>
    </location>
</feature>
<evidence type="ECO:0000259" key="6">
    <source>
        <dbReference type="PROSITE" id="PS01124"/>
    </source>
</evidence>
<dbReference type="RefSeq" id="WP_149235708.1">
    <property type="nucleotide sequence ID" value="NZ_JALJXJ010000033.1"/>
</dbReference>
<keyword evidence="1" id="KW-0805">Transcription regulation</keyword>
<dbReference type="SMART" id="SM00342">
    <property type="entry name" value="HTH_ARAC"/>
    <property type="match status" value="1"/>
</dbReference>
<keyword evidence="5" id="KW-0812">Transmembrane</keyword>
<evidence type="ECO:0000256" key="5">
    <source>
        <dbReference type="SAM" id="Phobius"/>
    </source>
</evidence>
<keyword evidence="5" id="KW-0472">Membrane</keyword>
<evidence type="ECO:0000256" key="2">
    <source>
        <dbReference type="ARBA" id="ARBA00023125"/>
    </source>
</evidence>
<accession>A0A5A9FTP9</accession>
<keyword evidence="8" id="KW-1185">Reference proteome</keyword>
<dbReference type="PROSITE" id="PS01124">
    <property type="entry name" value="HTH_ARAC_FAMILY_2"/>
    <property type="match status" value="1"/>
</dbReference>
<feature type="transmembrane region" description="Helical" evidence="5">
    <location>
        <begin position="181"/>
        <end position="203"/>
    </location>
</feature>
<feature type="compositionally biased region" description="Gly residues" evidence="4">
    <location>
        <begin position="357"/>
        <end position="370"/>
    </location>
</feature>
<dbReference type="GO" id="GO:0043565">
    <property type="term" value="F:sequence-specific DNA binding"/>
    <property type="evidence" value="ECO:0007669"/>
    <property type="project" value="InterPro"/>
</dbReference>
<reference evidence="7 8" key="1">
    <citation type="submission" date="2019-08" db="EMBL/GenBank/DDBJ databases">
        <authorList>
            <person name="Grouzdev D."/>
            <person name="Tikhonova E."/>
            <person name="Kravchenko I."/>
        </authorList>
    </citation>
    <scope>NUCLEOTIDE SEQUENCE [LARGE SCALE GENOMIC DNA]</scope>
    <source>
        <strain evidence="7 8">59b</strain>
    </source>
</reference>
<keyword evidence="5" id="KW-1133">Transmembrane helix</keyword>
<keyword evidence="2" id="KW-0238">DNA-binding</keyword>
<dbReference type="EMBL" id="VTTN01000039">
    <property type="protein sequence ID" value="KAA0585516.1"/>
    <property type="molecule type" value="Genomic_DNA"/>
</dbReference>
<dbReference type="Pfam" id="PF12833">
    <property type="entry name" value="HTH_18"/>
    <property type="match status" value="1"/>
</dbReference>
<feature type="transmembrane region" description="Helical" evidence="5">
    <location>
        <begin position="149"/>
        <end position="169"/>
    </location>
</feature>
<protein>
    <submittedName>
        <fullName evidence="7">Helix-turn-helix transcriptional regulator</fullName>
    </submittedName>
</protein>
<dbReference type="OrthoDB" id="345413at2"/>
<feature type="transmembrane region" description="Helical" evidence="5">
    <location>
        <begin position="114"/>
        <end position="137"/>
    </location>
</feature>
<dbReference type="GO" id="GO:0003700">
    <property type="term" value="F:DNA-binding transcription factor activity"/>
    <property type="evidence" value="ECO:0007669"/>
    <property type="project" value="InterPro"/>
</dbReference>
<dbReference type="SUPFAM" id="SSF46689">
    <property type="entry name" value="Homeodomain-like"/>
    <property type="match status" value="1"/>
</dbReference>
<evidence type="ECO:0000256" key="4">
    <source>
        <dbReference type="SAM" id="MobiDB-lite"/>
    </source>
</evidence>